<keyword evidence="14" id="KW-0325">Glycoprotein</keyword>
<dbReference type="InterPro" id="IPR002509">
    <property type="entry name" value="NODB_dom"/>
</dbReference>
<dbReference type="GO" id="GO:0046872">
    <property type="term" value="F:metal ion binding"/>
    <property type="evidence" value="ECO:0007669"/>
    <property type="project" value="UniProtKB-KW"/>
</dbReference>
<dbReference type="SUPFAM" id="SSF88713">
    <property type="entry name" value="Glycoside hydrolase/deacetylase"/>
    <property type="match status" value="1"/>
</dbReference>
<evidence type="ECO:0000256" key="13">
    <source>
        <dbReference type="ARBA" id="ARBA00023136"/>
    </source>
</evidence>
<evidence type="ECO:0000256" key="16">
    <source>
        <dbReference type="ARBA" id="ARBA00023285"/>
    </source>
</evidence>
<protein>
    <recommendedName>
        <fullName evidence="20">chitin deacetylase</fullName>
        <ecNumber evidence="20">3.5.1.41</ecNumber>
    </recommendedName>
</protein>
<comment type="similarity">
    <text evidence="4">Belongs to the polysaccharide deacetylase family.</text>
</comment>
<dbReference type="InterPro" id="IPR011330">
    <property type="entry name" value="Glyco_hydro/deAcase_b/a-brl"/>
</dbReference>
<dbReference type="Proteomes" id="UP000297245">
    <property type="component" value="Unassembled WGS sequence"/>
</dbReference>
<dbReference type="GO" id="GO:0004099">
    <property type="term" value="F:chitin deacetylase activity"/>
    <property type="evidence" value="ECO:0007669"/>
    <property type="project" value="UniProtKB-EC"/>
</dbReference>
<evidence type="ECO:0000313" key="24">
    <source>
        <dbReference type="EMBL" id="THV04190.1"/>
    </source>
</evidence>
<evidence type="ECO:0000256" key="1">
    <source>
        <dbReference type="ARBA" id="ARBA00001941"/>
    </source>
</evidence>
<keyword evidence="10 22" id="KW-0732">Signal</keyword>
<evidence type="ECO:0000256" key="4">
    <source>
        <dbReference type="ARBA" id="ARBA00010973"/>
    </source>
</evidence>
<evidence type="ECO:0000256" key="22">
    <source>
        <dbReference type="SAM" id="SignalP"/>
    </source>
</evidence>
<evidence type="ECO:0000256" key="12">
    <source>
        <dbReference type="ARBA" id="ARBA00023024"/>
    </source>
</evidence>
<keyword evidence="7" id="KW-0964">Secreted</keyword>
<evidence type="ECO:0000256" key="11">
    <source>
        <dbReference type="ARBA" id="ARBA00022801"/>
    </source>
</evidence>
<dbReference type="EC" id="3.5.1.41" evidence="20"/>
<evidence type="ECO:0000256" key="3">
    <source>
        <dbReference type="ARBA" id="ARBA00004609"/>
    </source>
</evidence>
<evidence type="ECO:0000256" key="19">
    <source>
        <dbReference type="ARBA" id="ARBA00023326"/>
    </source>
</evidence>
<comment type="subcellular location">
    <subcellularLocation>
        <location evidence="3">Cell membrane</location>
        <topology evidence="3">Lipid-anchor</topology>
        <topology evidence="3">GPI-anchor</topology>
    </subcellularLocation>
    <subcellularLocation>
        <location evidence="2">Secreted</location>
        <location evidence="2">Cell wall</location>
    </subcellularLocation>
</comment>
<organism evidence="24 25">
    <name type="scientific">Dendrothele bispora (strain CBS 962.96)</name>
    <dbReference type="NCBI Taxonomy" id="1314807"/>
    <lineage>
        <taxon>Eukaryota</taxon>
        <taxon>Fungi</taxon>
        <taxon>Dikarya</taxon>
        <taxon>Basidiomycota</taxon>
        <taxon>Agaricomycotina</taxon>
        <taxon>Agaricomycetes</taxon>
        <taxon>Agaricomycetidae</taxon>
        <taxon>Agaricales</taxon>
        <taxon>Agaricales incertae sedis</taxon>
        <taxon>Dendrothele</taxon>
    </lineage>
</organism>
<dbReference type="PANTHER" id="PTHR10587">
    <property type="entry name" value="GLYCOSYL TRANSFERASE-RELATED"/>
    <property type="match status" value="1"/>
</dbReference>
<dbReference type="GO" id="GO:0071555">
    <property type="term" value="P:cell wall organization"/>
    <property type="evidence" value="ECO:0007669"/>
    <property type="project" value="UniProtKB-KW"/>
</dbReference>
<evidence type="ECO:0000256" key="14">
    <source>
        <dbReference type="ARBA" id="ARBA00023180"/>
    </source>
</evidence>
<dbReference type="PANTHER" id="PTHR10587:SF98">
    <property type="entry name" value="CHITIN DEACETYLASE"/>
    <property type="match status" value="1"/>
</dbReference>
<keyword evidence="16" id="KW-0170">Cobalt</keyword>
<dbReference type="GO" id="GO:0098552">
    <property type="term" value="C:side of membrane"/>
    <property type="evidence" value="ECO:0007669"/>
    <property type="project" value="UniProtKB-KW"/>
</dbReference>
<sequence>MRCSLSPPSSLITLGLLATTVLAAPPGRTTEADEALITDPDAECTGYSFQPVQDALSSFPSLSAIADIVPTDTEAIDKFNSFKDKIPNIPPKGTPEGDFTGLSYPADDPDCWWTNTQCVTPKFQGIPPDVFQVPEPLTVGYGFDDGPNCSHNTFYDYLDSENQKATMFFVGSNVMYYPLEAQRALVDGHEVCVHTWSHHYMTGLTNEQAFAELYYTIKLVMGVTPTCWRPPFGDVDDRVRTIAAGLGLQTILWQYDSFDWEVQAGGATPEKVDANYDDFINKAKNGAFDTAGGIILTHEIDNYTMSEAIKYLPKLKEGFKYIVPVGVALNKTQPYVESNYSLPTFEQCNSQAFAENHQSSSQATTPNGASSRLILGKNSVSGTLMLGLAGVLAILHL</sequence>
<dbReference type="GO" id="GO:0005886">
    <property type="term" value="C:plasma membrane"/>
    <property type="evidence" value="ECO:0007669"/>
    <property type="project" value="UniProtKB-SubCell"/>
</dbReference>
<keyword evidence="8" id="KW-0336">GPI-anchor</keyword>
<keyword evidence="11" id="KW-0378">Hydrolase</keyword>
<name>A0A4S8MMN4_DENBC</name>
<keyword evidence="5" id="KW-1003">Cell membrane</keyword>
<evidence type="ECO:0000256" key="9">
    <source>
        <dbReference type="ARBA" id="ARBA00022723"/>
    </source>
</evidence>
<keyword evidence="17" id="KW-0449">Lipoprotein</keyword>
<keyword evidence="12" id="KW-0146">Chitin degradation</keyword>
<keyword evidence="18" id="KW-0961">Cell wall biogenesis/degradation</keyword>
<comment type="catalytic activity">
    <reaction evidence="21">
        <text>[(1-&gt;4)-N-acetyl-beta-D-glucosaminyl](n) + n H2O = chitosan + n acetate</text>
        <dbReference type="Rhea" id="RHEA:10464"/>
        <dbReference type="Rhea" id="RHEA-COMP:9593"/>
        <dbReference type="Rhea" id="RHEA-COMP:9597"/>
        <dbReference type="ChEBI" id="CHEBI:15377"/>
        <dbReference type="ChEBI" id="CHEBI:17029"/>
        <dbReference type="ChEBI" id="CHEBI:30089"/>
        <dbReference type="ChEBI" id="CHEBI:57704"/>
        <dbReference type="EC" id="3.5.1.41"/>
    </reaction>
    <physiologicalReaction direction="left-to-right" evidence="21">
        <dbReference type="Rhea" id="RHEA:10465"/>
    </physiologicalReaction>
</comment>
<dbReference type="FunFam" id="3.20.20.370:FF:000004">
    <property type="entry name" value="Related to Chitin deacetylase"/>
    <property type="match status" value="1"/>
</dbReference>
<dbReference type="OrthoDB" id="407355at2759"/>
<dbReference type="InterPro" id="IPR050248">
    <property type="entry name" value="Polysacc_deacetylase_ArnD"/>
</dbReference>
<reference evidence="24 25" key="1">
    <citation type="journal article" date="2019" name="Nat. Ecol. Evol.">
        <title>Megaphylogeny resolves global patterns of mushroom evolution.</title>
        <authorList>
            <person name="Varga T."/>
            <person name="Krizsan K."/>
            <person name="Foldi C."/>
            <person name="Dima B."/>
            <person name="Sanchez-Garcia M."/>
            <person name="Sanchez-Ramirez S."/>
            <person name="Szollosi G.J."/>
            <person name="Szarkandi J.G."/>
            <person name="Papp V."/>
            <person name="Albert L."/>
            <person name="Andreopoulos W."/>
            <person name="Angelini C."/>
            <person name="Antonin V."/>
            <person name="Barry K.W."/>
            <person name="Bougher N.L."/>
            <person name="Buchanan P."/>
            <person name="Buyck B."/>
            <person name="Bense V."/>
            <person name="Catcheside P."/>
            <person name="Chovatia M."/>
            <person name="Cooper J."/>
            <person name="Damon W."/>
            <person name="Desjardin D."/>
            <person name="Finy P."/>
            <person name="Geml J."/>
            <person name="Haridas S."/>
            <person name="Hughes K."/>
            <person name="Justo A."/>
            <person name="Karasinski D."/>
            <person name="Kautmanova I."/>
            <person name="Kiss B."/>
            <person name="Kocsube S."/>
            <person name="Kotiranta H."/>
            <person name="LaButti K.M."/>
            <person name="Lechner B.E."/>
            <person name="Liimatainen K."/>
            <person name="Lipzen A."/>
            <person name="Lukacs Z."/>
            <person name="Mihaltcheva S."/>
            <person name="Morgado L.N."/>
            <person name="Niskanen T."/>
            <person name="Noordeloos M.E."/>
            <person name="Ohm R.A."/>
            <person name="Ortiz-Santana B."/>
            <person name="Ovrebo C."/>
            <person name="Racz N."/>
            <person name="Riley R."/>
            <person name="Savchenko A."/>
            <person name="Shiryaev A."/>
            <person name="Soop K."/>
            <person name="Spirin V."/>
            <person name="Szebenyi C."/>
            <person name="Tomsovsky M."/>
            <person name="Tulloss R.E."/>
            <person name="Uehling J."/>
            <person name="Grigoriev I.V."/>
            <person name="Vagvolgyi C."/>
            <person name="Papp T."/>
            <person name="Martin F.M."/>
            <person name="Miettinen O."/>
            <person name="Hibbett D.S."/>
            <person name="Nagy L.G."/>
        </authorList>
    </citation>
    <scope>NUCLEOTIDE SEQUENCE [LARGE SCALE GENOMIC DNA]</scope>
    <source>
        <strain evidence="24 25">CBS 962.96</strain>
    </source>
</reference>
<keyword evidence="25" id="KW-1185">Reference proteome</keyword>
<evidence type="ECO:0000259" key="23">
    <source>
        <dbReference type="PROSITE" id="PS51677"/>
    </source>
</evidence>
<dbReference type="GO" id="GO:0000272">
    <property type="term" value="P:polysaccharide catabolic process"/>
    <property type="evidence" value="ECO:0007669"/>
    <property type="project" value="UniProtKB-KW"/>
</dbReference>
<feature type="chain" id="PRO_5020521241" description="chitin deacetylase" evidence="22">
    <location>
        <begin position="24"/>
        <end position="397"/>
    </location>
</feature>
<evidence type="ECO:0000256" key="5">
    <source>
        <dbReference type="ARBA" id="ARBA00022475"/>
    </source>
</evidence>
<dbReference type="GO" id="GO:0006032">
    <property type="term" value="P:chitin catabolic process"/>
    <property type="evidence" value="ECO:0007669"/>
    <property type="project" value="UniProtKB-KW"/>
</dbReference>
<gene>
    <name evidence="24" type="ORF">K435DRAFT_817021</name>
</gene>
<evidence type="ECO:0000256" key="7">
    <source>
        <dbReference type="ARBA" id="ARBA00022525"/>
    </source>
</evidence>
<keyword evidence="19" id="KW-0624">Polysaccharide degradation</keyword>
<dbReference type="Pfam" id="PF01522">
    <property type="entry name" value="Polysacc_deac_1"/>
    <property type="match status" value="1"/>
</dbReference>
<evidence type="ECO:0000256" key="6">
    <source>
        <dbReference type="ARBA" id="ARBA00022512"/>
    </source>
</evidence>
<evidence type="ECO:0000256" key="2">
    <source>
        <dbReference type="ARBA" id="ARBA00004191"/>
    </source>
</evidence>
<dbReference type="GO" id="GO:0009272">
    <property type="term" value="P:fungal-type cell wall biogenesis"/>
    <property type="evidence" value="ECO:0007669"/>
    <property type="project" value="UniProtKB-ARBA"/>
</dbReference>
<evidence type="ECO:0000256" key="8">
    <source>
        <dbReference type="ARBA" id="ARBA00022622"/>
    </source>
</evidence>
<evidence type="ECO:0000256" key="21">
    <source>
        <dbReference type="ARBA" id="ARBA00048494"/>
    </source>
</evidence>
<keyword evidence="9" id="KW-0479">Metal-binding</keyword>
<evidence type="ECO:0000256" key="10">
    <source>
        <dbReference type="ARBA" id="ARBA00022729"/>
    </source>
</evidence>
<evidence type="ECO:0000256" key="15">
    <source>
        <dbReference type="ARBA" id="ARBA00023277"/>
    </source>
</evidence>
<comment type="cofactor">
    <cofactor evidence="1">
        <name>Co(2+)</name>
        <dbReference type="ChEBI" id="CHEBI:48828"/>
    </cofactor>
</comment>
<keyword evidence="6" id="KW-0134">Cell wall</keyword>
<dbReference type="AlphaFoldDB" id="A0A4S8MMN4"/>
<dbReference type="EMBL" id="ML179059">
    <property type="protein sequence ID" value="THV04190.1"/>
    <property type="molecule type" value="Genomic_DNA"/>
</dbReference>
<keyword evidence="13" id="KW-0472">Membrane</keyword>
<dbReference type="Gene3D" id="3.20.20.370">
    <property type="entry name" value="Glycoside hydrolase/deacetylase"/>
    <property type="match status" value="1"/>
</dbReference>
<proteinExistence type="inferred from homology"/>
<dbReference type="PROSITE" id="PS51677">
    <property type="entry name" value="NODB"/>
    <property type="match status" value="1"/>
</dbReference>
<accession>A0A4S8MMN4</accession>
<evidence type="ECO:0000313" key="25">
    <source>
        <dbReference type="Proteomes" id="UP000297245"/>
    </source>
</evidence>
<evidence type="ECO:0000256" key="18">
    <source>
        <dbReference type="ARBA" id="ARBA00023316"/>
    </source>
</evidence>
<feature type="signal peptide" evidence="22">
    <location>
        <begin position="1"/>
        <end position="23"/>
    </location>
</feature>
<evidence type="ECO:0000256" key="17">
    <source>
        <dbReference type="ARBA" id="ARBA00023288"/>
    </source>
</evidence>
<evidence type="ECO:0000256" key="20">
    <source>
        <dbReference type="ARBA" id="ARBA00024056"/>
    </source>
</evidence>
<keyword evidence="15" id="KW-0119">Carbohydrate metabolism</keyword>
<feature type="domain" description="NodB homology" evidence="23">
    <location>
        <begin position="137"/>
        <end position="330"/>
    </location>
</feature>
<dbReference type="CDD" id="cd10952">
    <property type="entry name" value="CE4_MrCDA_like"/>
    <property type="match status" value="1"/>
</dbReference>